<dbReference type="AlphaFoldDB" id="A0A9X6RLQ3"/>
<proteinExistence type="predicted"/>
<keyword evidence="3" id="KW-1185">Reference proteome</keyword>
<evidence type="ECO:0000256" key="1">
    <source>
        <dbReference type="SAM" id="SignalP"/>
    </source>
</evidence>
<reference evidence="3" key="1">
    <citation type="submission" date="2017-01" db="EMBL/GenBank/DDBJ databases">
        <title>Comparative genomics of anhydrobiosis in the tardigrade Hypsibius dujardini.</title>
        <authorList>
            <person name="Yoshida Y."/>
            <person name="Koutsovoulos G."/>
            <person name="Laetsch D."/>
            <person name="Stevens L."/>
            <person name="Kumar S."/>
            <person name="Horikawa D."/>
            <person name="Ishino K."/>
            <person name="Komine S."/>
            <person name="Tomita M."/>
            <person name="Blaxter M."/>
            <person name="Arakawa K."/>
        </authorList>
    </citation>
    <scope>NUCLEOTIDE SEQUENCE [LARGE SCALE GENOMIC DNA]</scope>
    <source>
        <strain evidence="3">Z151</strain>
    </source>
</reference>
<organism evidence="2 3">
    <name type="scientific">Hypsibius exemplaris</name>
    <name type="common">Freshwater tardigrade</name>
    <dbReference type="NCBI Taxonomy" id="2072580"/>
    <lineage>
        <taxon>Eukaryota</taxon>
        <taxon>Metazoa</taxon>
        <taxon>Ecdysozoa</taxon>
        <taxon>Tardigrada</taxon>
        <taxon>Eutardigrada</taxon>
        <taxon>Parachela</taxon>
        <taxon>Hypsibioidea</taxon>
        <taxon>Hypsibiidae</taxon>
        <taxon>Hypsibius</taxon>
    </lineage>
</organism>
<evidence type="ECO:0008006" key="4">
    <source>
        <dbReference type="Google" id="ProtNLM"/>
    </source>
</evidence>
<keyword evidence="1" id="KW-0732">Signal</keyword>
<dbReference type="EMBL" id="MTYJ01000256">
    <property type="protein sequence ID" value="OWA52205.1"/>
    <property type="molecule type" value="Genomic_DNA"/>
</dbReference>
<evidence type="ECO:0000313" key="2">
    <source>
        <dbReference type="EMBL" id="OWA52205.1"/>
    </source>
</evidence>
<feature type="chain" id="PRO_5040820475" description="Chitin-binding type-2 domain-containing protein" evidence="1">
    <location>
        <begin position="23"/>
        <end position="78"/>
    </location>
</feature>
<evidence type="ECO:0000313" key="3">
    <source>
        <dbReference type="Proteomes" id="UP000192578"/>
    </source>
</evidence>
<protein>
    <recommendedName>
        <fullName evidence="4">Chitin-binding type-2 domain-containing protein</fullName>
    </recommendedName>
</protein>
<name>A0A9X6RLQ3_HYPEX</name>
<dbReference type="Proteomes" id="UP000192578">
    <property type="component" value="Unassembled WGS sequence"/>
</dbReference>
<accession>A0A9X6RLQ3</accession>
<sequence>MKITGPILLLLLGLFLLSTVQAQQLYYSCNGILSTRPNPNCRYPFNTGFNQQFNNQRYYSCNGGLYSYPFQGCTYPFV</sequence>
<feature type="signal peptide" evidence="1">
    <location>
        <begin position="1"/>
        <end position="22"/>
    </location>
</feature>
<comment type="caution">
    <text evidence="2">The sequence shown here is derived from an EMBL/GenBank/DDBJ whole genome shotgun (WGS) entry which is preliminary data.</text>
</comment>
<gene>
    <name evidence="2" type="ORF">BV898_16663</name>
</gene>